<dbReference type="Proteomes" id="UP000298493">
    <property type="component" value="Unassembled WGS sequence"/>
</dbReference>
<gene>
    <name evidence="1" type="ORF">E6O75_ATG01245</name>
</gene>
<comment type="caution">
    <text evidence="1">The sequence shown here is derived from an EMBL/GenBank/DDBJ whole genome shotgun (WGS) entry which is preliminary data.</text>
</comment>
<evidence type="ECO:0000313" key="2">
    <source>
        <dbReference type="Proteomes" id="UP000298493"/>
    </source>
</evidence>
<protein>
    <submittedName>
        <fullName evidence="1">Uncharacterized protein</fullName>
    </submittedName>
</protein>
<proteinExistence type="predicted"/>
<dbReference type="AlphaFoldDB" id="A0A4Z1PBK8"/>
<dbReference type="EMBL" id="SNSC02000002">
    <property type="protein sequence ID" value="TID26752.1"/>
    <property type="molecule type" value="Genomic_DNA"/>
</dbReference>
<accession>A0A4Z1PBK8</accession>
<keyword evidence="2" id="KW-1185">Reference proteome</keyword>
<evidence type="ECO:0000313" key="1">
    <source>
        <dbReference type="EMBL" id="TID26752.1"/>
    </source>
</evidence>
<name>A0A4Z1PBK8_9PEZI</name>
<reference evidence="1 2" key="1">
    <citation type="submission" date="2019-04" db="EMBL/GenBank/DDBJ databases">
        <title>High contiguity whole genome sequence and gene annotation resource for two Venturia nashicola isolates.</title>
        <authorList>
            <person name="Prokchorchik M."/>
            <person name="Won K."/>
            <person name="Lee Y."/>
            <person name="Choi E.D."/>
            <person name="Segonzac C."/>
            <person name="Sohn K.H."/>
        </authorList>
    </citation>
    <scope>NUCLEOTIDE SEQUENCE [LARGE SCALE GENOMIC DNA]</scope>
    <source>
        <strain evidence="1 2">PRI2</strain>
    </source>
</reference>
<organism evidence="1 2">
    <name type="scientific">Venturia nashicola</name>
    <dbReference type="NCBI Taxonomy" id="86259"/>
    <lineage>
        <taxon>Eukaryota</taxon>
        <taxon>Fungi</taxon>
        <taxon>Dikarya</taxon>
        <taxon>Ascomycota</taxon>
        <taxon>Pezizomycotina</taxon>
        <taxon>Dothideomycetes</taxon>
        <taxon>Pleosporomycetidae</taxon>
        <taxon>Venturiales</taxon>
        <taxon>Venturiaceae</taxon>
        <taxon>Venturia</taxon>
    </lineage>
</organism>
<sequence length="85" mass="9599">MARNCVDELTAIMRTIDPACTKWDKYGVSPWYSSTHKAGLRHLTKTRSSRRGHLDVPRQIPRSSSALATMMRFIGAGRDENFDSS</sequence>